<accession>A0ACB6Z745</accession>
<evidence type="ECO:0000313" key="2">
    <source>
        <dbReference type="Proteomes" id="UP000886501"/>
    </source>
</evidence>
<name>A0ACB6Z745_THEGA</name>
<gene>
    <name evidence="1" type="ORF">BDM02DRAFT_3189799</name>
</gene>
<dbReference type="Proteomes" id="UP000886501">
    <property type="component" value="Unassembled WGS sequence"/>
</dbReference>
<sequence length="107" mass="11874">MIWFHNESYEYGSHEVVTNHGAELSHDLLSGAAAFAAADEYEEHVSRNGKPADHTLAKELLAGFTGAYIDKKFETRGLDYLDREKAKYEAKKRVENALLVADAAANC</sequence>
<organism evidence="1 2">
    <name type="scientific">Thelephora ganbajun</name>
    <name type="common">Ganba fungus</name>
    <dbReference type="NCBI Taxonomy" id="370292"/>
    <lineage>
        <taxon>Eukaryota</taxon>
        <taxon>Fungi</taxon>
        <taxon>Dikarya</taxon>
        <taxon>Basidiomycota</taxon>
        <taxon>Agaricomycotina</taxon>
        <taxon>Agaricomycetes</taxon>
        <taxon>Thelephorales</taxon>
        <taxon>Thelephoraceae</taxon>
        <taxon>Thelephora</taxon>
    </lineage>
</organism>
<comment type="caution">
    <text evidence="1">The sequence shown here is derived from an EMBL/GenBank/DDBJ whole genome shotgun (WGS) entry which is preliminary data.</text>
</comment>
<evidence type="ECO:0000313" key="1">
    <source>
        <dbReference type="EMBL" id="KAF9645352.1"/>
    </source>
</evidence>
<reference evidence="1" key="1">
    <citation type="submission" date="2019-10" db="EMBL/GenBank/DDBJ databases">
        <authorList>
            <consortium name="DOE Joint Genome Institute"/>
            <person name="Kuo A."/>
            <person name="Miyauchi S."/>
            <person name="Kiss E."/>
            <person name="Drula E."/>
            <person name="Kohler A."/>
            <person name="Sanchez-Garcia M."/>
            <person name="Andreopoulos B."/>
            <person name="Barry K.W."/>
            <person name="Bonito G."/>
            <person name="Buee M."/>
            <person name="Carver A."/>
            <person name="Chen C."/>
            <person name="Cichocki N."/>
            <person name="Clum A."/>
            <person name="Culley D."/>
            <person name="Crous P.W."/>
            <person name="Fauchery L."/>
            <person name="Girlanda M."/>
            <person name="Hayes R."/>
            <person name="Keri Z."/>
            <person name="Labutti K."/>
            <person name="Lipzen A."/>
            <person name="Lombard V."/>
            <person name="Magnuson J."/>
            <person name="Maillard F."/>
            <person name="Morin E."/>
            <person name="Murat C."/>
            <person name="Nolan M."/>
            <person name="Ohm R."/>
            <person name="Pangilinan J."/>
            <person name="Pereira M."/>
            <person name="Perotto S."/>
            <person name="Peter M."/>
            <person name="Riley R."/>
            <person name="Sitrit Y."/>
            <person name="Stielow B."/>
            <person name="Szollosi G."/>
            <person name="Zifcakova L."/>
            <person name="Stursova M."/>
            <person name="Spatafora J.W."/>
            <person name="Tedersoo L."/>
            <person name="Vaario L.-M."/>
            <person name="Yamada A."/>
            <person name="Yan M."/>
            <person name="Wang P."/>
            <person name="Xu J."/>
            <person name="Bruns T."/>
            <person name="Baldrian P."/>
            <person name="Vilgalys R."/>
            <person name="Henrissat B."/>
            <person name="Grigoriev I.V."/>
            <person name="Hibbett D."/>
            <person name="Nagy L.G."/>
            <person name="Martin F.M."/>
        </authorList>
    </citation>
    <scope>NUCLEOTIDE SEQUENCE</scope>
    <source>
        <strain evidence="1">P2</strain>
    </source>
</reference>
<keyword evidence="2" id="KW-1185">Reference proteome</keyword>
<proteinExistence type="predicted"/>
<protein>
    <submittedName>
        <fullName evidence="1">Uncharacterized protein</fullName>
    </submittedName>
</protein>
<dbReference type="EMBL" id="MU118094">
    <property type="protein sequence ID" value="KAF9645352.1"/>
    <property type="molecule type" value="Genomic_DNA"/>
</dbReference>
<reference evidence="1" key="2">
    <citation type="journal article" date="2020" name="Nat. Commun.">
        <title>Large-scale genome sequencing of mycorrhizal fungi provides insights into the early evolution of symbiotic traits.</title>
        <authorList>
            <person name="Miyauchi S."/>
            <person name="Kiss E."/>
            <person name="Kuo A."/>
            <person name="Drula E."/>
            <person name="Kohler A."/>
            <person name="Sanchez-Garcia M."/>
            <person name="Morin E."/>
            <person name="Andreopoulos B."/>
            <person name="Barry K.W."/>
            <person name="Bonito G."/>
            <person name="Buee M."/>
            <person name="Carver A."/>
            <person name="Chen C."/>
            <person name="Cichocki N."/>
            <person name="Clum A."/>
            <person name="Culley D."/>
            <person name="Crous P.W."/>
            <person name="Fauchery L."/>
            <person name="Girlanda M."/>
            <person name="Hayes R.D."/>
            <person name="Keri Z."/>
            <person name="LaButti K."/>
            <person name="Lipzen A."/>
            <person name="Lombard V."/>
            <person name="Magnuson J."/>
            <person name="Maillard F."/>
            <person name="Murat C."/>
            <person name="Nolan M."/>
            <person name="Ohm R.A."/>
            <person name="Pangilinan J."/>
            <person name="Pereira M.F."/>
            <person name="Perotto S."/>
            <person name="Peter M."/>
            <person name="Pfister S."/>
            <person name="Riley R."/>
            <person name="Sitrit Y."/>
            <person name="Stielow J.B."/>
            <person name="Szollosi G."/>
            <person name="Zifcakova L."/>
            <person name="Stursova M."/>
            <person name="Spatafora J.W."/>
            <person name="Tedersoo L."/>
            <person name="Vaario L.M."/>
            <person name="Yamada A."/>
            <person name="Yan M."/>
            <person name="Wang P."/>
            <person name="Xu J."/>
            <person name="Bruns T."/>
            <person name="Baldrian P."/>
            <person name="Vilgalys R."/>
            <person name="Dunand C."/>
            <person name="Henrissat B."/>
            <person name="Grigoriev I.V."/>
            <person name="Hibbett D."/>
            <person name="Nagy L.G."/>
            <person name="Martin F.M."/>
        </authorList>
    </citation>
    <scope>NUCLEOTIDE SEQUENCE</scope>
    <source>
        <strain evidence="1">P2</strain>
    </source>
</reference>